<dbReference type="PANTHER" id="PTHR37323">
    <property type="entry name" value="GCN5-RELATED N-ACETYLTRANSFERASE"/>
    <property type="match status" value="1"/>
</dbReference>
<dbReference type="SMART" id="SM00563">
    <property type="entry name" value="PlsC"/>
    <property type="match status" value="1"/>
</dbReference>
<keyword evidence="4" id="KW-0443">Lipid metabolism</keyword>
<dbReference type="KEGG" id="ctu:CTU_09430"/>
<dbReference type="CDD" id="cd07986">
    <property type="entry name" value="LPLAT_ACT14924-like"/>
    <property type="match status" value="1"/>
</dbReference>
<evidence type="ECO:0000256" key="7">
    <source>
        <dbReference type="ARBA" id="ARBA00039058"/>
    </source>
</evidence>
<evidence type="ECO:0000256" key="2">
    <source>
        <dbReference type="ARBA" id="ARBA00022516"/>
    </source>
</evidence>
<proteinExistence type="inferred from homology"/>
<dbReference type="PATRIC" id="fig|693216.3.peg.901"/>
<evidence type="ECO:0000256" key="8">
    <source>
        <dbReference type="ARBA" id="ARBA00039866"/>
    </source>
</evidence>
<comment type="function">
    <text evidence="9">Catalyzes the first step in the biosynthesis of ornithine lipids, which are phosphorus-free membrane lipids. Catalyzes the 3-hydroxyacyl-acyl carrier protein-dependent acylation of ornithine to form lyso-ornithine lipid (LOL).</text>
</comment>
<evidence type="ECO:0000256" key="4">
    <source>
        <dbReference type="ARBA" id="ARBA00023098"/>
    </source>
</evidence>
<dbReference type="Pfam" id="PF19576">
    <property type="entry name" value="Acyltransf_2"/>
    <property type="match status" value="1"/>
</dbReference>
<evidence type="ECO:0000256" key="9">
    <source>
        <dbReference type="ARBA" id="ARBA00045724"/>
    </source>
</evidence>
<keyword evidence="13" id="KW-1185">Reference proteome</keyword>
<reference evidence="13" key="2">
    <citation type="journal article" date="2011" name="J. Bacteriol.">
        <title>Complete genome sequence of Cronobacter turicensis LMG 23827, a food-borne pathogen causing deaths in neonates.</title>
        <authorList>
            <person name="Stephan R."/>
            <person name="Lehner A."/>
            <person name="Tischler P."/>
            <person name="Rattei T."/>
        </authorList>
    </citation>
    <scope>NUCLEOTIDE SEQUENCE [LARGE SCALE GENOMIC DNA]</scope>
    <source>
        <strain evidence="13">DSM 18703 / CCUG 55852 / LMG 23827 / z3032</strain>
    </source>
</reference>
<protein>
    <recommendedName>
        <fullName evidence="8">L-ornithine N(alpha)-acyltransferase</fullName>
        <ecNumber evidence="7">2.3.2.30</ecNumber>
    </recommendedName>
</protein>
<dbReference type="InterPro" id="IPR052351">
    <property type="entry name" value="Ornithine_N-alpha-AT"/>
</dbReference>
<dbReference type="Pfam" id="PF13444">
    <property type="entry name" value="Acetyltransf_5"/>
    <property type="match status" value="1"/>
</dbReference>
<evidence type="ECO:0000256" key="10">
    <source>
        <dbReference type="ARBA" id="ARBA00047785"/>
    </source>
</evidence>
<dbReference type="SUPFAM" id="SSF69593">
    <property type="entry name" value="Glycerol-3-phosphate (1)-acyltransferase"/>
    <property type="match status" value="1"/>
</dbReference>
<evidence type="ECO:0000313" key="13">
    <source>
        <dbReference type="Proteomes" id="UP000002069"/>
    </source>
</evidence>
<dbReference type="GO" id="GO:0043810">
    <property type="term" value="F:ornithine-acyl [acyl carrier protein] N-acyltransferase activity"/>
    <property type="evidence" value="ECO:0007669"/>
    <property type="project" value="UniProtKB-EC"/>
</dbReference>
<dbReference type="EMBL" id="FN543093">
    <property type="protein sequence ID" value="CBA28479.1"/>
    <property type="molecule type" value="Genomic_DNA"/>
</dbReference>
<feature type="domain" description="Phospholipid/glycerol acyltransferase" evidence="11">
    <location>
        <begin position="99"/>
        <end position="216"/>
    </location>
</feature>
<keyword evidence="3" id="KW-0808">Transferase</keyword>
<evidence type="ECO:0000259" key="11">
    <source>
        <dbReference type="SMART" id="SM00563"/>
    </source>
</evidence>
<gene>
    <name evidence="12" type="ordered locus">Ctu_09430</name>
</gene>
<reference evidence="12 13" key="1">
    <citation type="journal article" date="2010" name="J. Bacteriol.">
        <title>Complete Genome Sequence of Cronobacter turicensis LMG 23827, a foodborne pathogen causing deaths in neonates.</title>
        <authorList>
            <person name="Stephan R."/>
            <person name="Lehner A."/>
            <person name="Tischler P."/>
            <person name="Rattei T."/>
        </authorList>
    </citation>
    <scope>NUCLEOTIDE SEQUENCE [LARGE SCALE GENOMIC DNA]</scope>
    <source>
        <strain evidence="13">DSM 18703 / CCUG 55852 / LMG 23827 / z3032</strain>
    </source>
</reference>
<organism evidence="12 13">
    <name type="scientific">Cronobacter turicensis (strain DSM 18703 / CCUG 55852 / LMG 23827 / z3032)</name>
    <dbReference type="NCBI Taxonomy" id="693216"/>
    <lineage>
        <taxon>Bacteria</taxon>
        <taxon>Pseudomonadati</taxon>
        <taxon>Pseudomonadota</taxon>
        <taxon>Gammaproteobacteria</taxon>
        <taxon>Enterobacterales</taxon>
        <taxon>Enterobacteriaceae</taxon>
        <taxon>Cronobacter</taxon>
    </lineage>
</organism>
<dbReference type="InterPro" id="IPR002123">
    <property type="entry name" value="Plipid/glycerol_acylTrfase"/>
</dbReference>
<dbReference type="InterPro" id="IPR016181">
    <property type="entry name" value="Acyl_CoA_acyltransferase"/>
</dbReference>
<name>C9XX28_CROTZ</name>
<keyword evidence="5" id="KW-0012">Acyltransferase</keyword>
<dbReference type="GO" id="GO:0006629">
    <property type="term" value="P:lipid metabolic process"/>
    <property type="evidence" value="ECO:0007669"/>
    <property type="project" value="UniProtKB-KW"/>
</dbReference>
<accession>C9XX28</accession>
<comment type="catalytic activity">
    <reaction evidence="10">
        <text>a (3R)-hydroxyacyl-[ACP] + L-ornithine = a lyso-ornithine lipid + holo-[ACP] + H(+)</text>
        <dbReference type="Rhea" id="RHEA:20633"/>
        <dbReference type="Rhea" id="RHEA-COMP:9685"/>
        <dbReference type="Rhea" id="RHEA-COMP:9945"/>
        <dbReference type="ChEBI" id="CHEBI:15378"/>
        <dbReference type="ChEBI" id="CHEBI:46911"/>
        <dbReference type="ChEBI" id="CHEBI:64479"/>
        <dbReference type="ChEBI" id="CHEBI:78827"/>
        <dbReference type="ChEBI" id="CHEBI:138482"/>
        <dbReference type="EC" id="2.3.2.30"/>
    </reaction>
    <physiologicalReaction direction="left-to-right" evidence="10">
        <dbReference type="Rhea" id="RHEA:20634"/>
    </physiologicalReaction>
</comment>
<evidence type="ECO:0000313" key="12">
    <source>
        <dbReference type="EMBL" id="CBA28479.1"/>
    </source>
</evidence>
<dbReference type="Proteomes" id="UP000002069">
    <property type="component" value="Chromosome"/>
</dbReference>
<dbReference type="AlphaFoldDB" id="C9XX28"/>
<dbReference type="SUPFAM" id="SSF55729">
    <property type="entry name" value="Acyl-CoA N-acyltransferases (Nat)"/>
    <property type="match status" value="1"/>
</dbReference>
<dbReference type="HOGENOM" id="CLU_033329_1_0_6"/>
<dbReference type="InterPro" id="IPR045746">
    <property type="entry name" value="ACT14924-like_Acyltransf_dom"/>
</dbReference>
<dbReference type="PANTHER" id="PTHR37323:SF1">
    <property type="entry name" value="L-ORNITHINE N(ALPHA)-ACYLTRANSFERASE"/>
    <property type="match status" value="1"/>
</dbReference>
<keyword evidence="2" id="KW-0444">Lipid biosynthesis</keyword>
<sequence length="594" mass="66212">MTCGRHLPGLSLFADGSRGDTTVFSIDNVLDDLYPQKTPAPWLKKTLKRLLYEQEFQEFAARHRHLKGLDMVEQVLEHLDIRCDLPARSLEQIPDNGPLVVVANHPTGTADGLALLYAISRVRRDVRVVANRMLSHLEPLSSLFIAVDNIGNRSRKSAIKAMEAHLERGGALIFFPSGEVSRPSLDGIQDGIWNAGFVKLASRYRAPVLPVHIAGRNSLAFYGAALVAPPLAMLMLIREMFRKRGTTLPVNIGERIAWSAWHDAGAHPRDTAARFRLHVSRLGKGQPGCFKTECAIARPEDRAVLRRALAQAETLGETPDGKTIYLWRRNGMEEAPVLRELGRLREIAFRAVGEGSGKRRDTDAYDDDYWHLVLWDDAALEIVGAYRFIPTAPQVAQRGPQGLYSYSLFHYDDRMEAILSQGIELGRSFIQPQYWGRRGLDYLWSGIGAYLARYPQYRYLFGPVSISGGLPPAARDLLVAFYRLWFPAQHPLAASRRPYPVSLPEALAQFGGESYQEDLTRLKSLLGNLGCGIPPLYKQYSELCEPGGVQFIDFGSDPAFNDCVDGLVLVDLTRLKASRRERYIGASASSVESP</sequence>
<dbReference type="EC" id="2.3.2.30" evidence="7"/>
<evidence type="ECO:0000256" key="1">
    <source>
        <dbReference type="ARBA" id="ARBA00005189"/>
    </source>
</evidence>
<evidence type="ECO:0000256" key="6">
    <source>
        <dbReference type="ARBA" id="ARBA00038095"/>
    </source>
</evidence>
<evidence type="ECO:0000256" key="5">
    <source>
        <dbReference type="ARBA" id="ARBA00023315"/>
    </source>
</evidence>
<comment type="similarity">
    <text evidence="6">Belongs to the acetyltransferase family. OlsB subfamily.</text>
</comment>
<evidence type="ECO:0000256" key="3">
    <source>
        <dbReference type="ARBA" id="ARBA00022679"/>
    </source>
</evidence>
<comment type="pathway">
    <text evidence="1">Lipid metabolism.</text>
</comment>